<name>A0ACB9N3R5_9MYRT</name>
<accession>A0ACB9N3R5</accession>
<dbReference type="EMBL" id="CM042887">
    <property type="protein sequence ID" value="KAI4331243.1"/>
    <property type="molecule type" value="Genomic_DNA"/>
</dbReference>
<organism evidence="1 2">
    <name type="scientific">Melastoma candidum</name>
    <dbReference type="NCBI Taxonomy" id="119954"/>
    <lineage>
        <taxon>Eukaryota</taxon>
        <taxon>Viridiplantae</taxon>
        <taxon>Streptophyta</taxon>
        <taxon>Embryophyta</taxon>
        <taxon>Tracheophyta</taxon>
        <taxon>Spermatophyta</taxon>
        <taxon>Magnoliopsida</taxon>
        <taxon>eudicotyledons</taxon>
        <taxon>Gunneridae</taxon>
        <taxon>Pentapetalae</taxon>
        <taxon>rosids</taxon>
        <taxon>malvids</taxon>
        <taxon>Myrtales</taxon>
        <taxon>Melastomataceae</taxon>
        <taxon>Melastomatoideae</taxon>
        <taxon>Melastomateae</taxon>
        <taxon>Melastoma</taxon>
    </lineage>
</organism>
<keyword evidence="2" id="KW-1185">Reference proteome</keyword>
<protein>
    <submittedName>
        <fullName evidence="1">Uncharacterized protein</fullName>
    </submittedName>
</protein>
<proteinExistence type="predicted"/>
<dbReference type="Proteomes" id="UP001057402">
    <property type="component" value="Chromosome 8"/>
</dbReference>
<comment type="caution">
    <text evidence="1">The sequence shown here is derived from an EMBL/GenBank/DDBJ whole genome shotgun (WGS) entry which is preliminary data.</text>
</comment>
<evidence type="ECO:0000313" key="2">
    <source>
        <dbReference type="Proteomes" id="UP001057402"/>
    </source>
</evidence>
<evidence type="ECO:0000313" key="1">
    <source>
        <dbReference type="EMBL" id="KAI4331243.1"/>
    </source>
</evidence>
<sequence>MVAAGATVFYNLKLRHPTLDLPITDYDLVLLFHQGRRDLEERDLIEEGGCSEVGVKRGARRFYMPSSQNQHSFEMETKERNINLSLVDLEKKISENQVGGLLGLGGGFIVGPLFLELGIPPRVYLISIAYTTQDAEIYSSEYALYLVAVATVAALVGQHREKTGSIGESIPDYLHLDIYNLWGLYIRLDYENKEP</sequence>
<gene>
    <name evidence="1" type="ORF">MLD38_029447</name>
</gene>
<reference evidence="2" key="1">
    <citation type="journal article" date="2023" name="Front. Plant Sci.">
        <title>Chromosomal-level genome assembly of Melastoma candidum provides insights into trichome evolution.</title>
        <authorList>
            <person name="Zhong Y."/>
            <person name="Wu W."/>
            <person name="Sun C."/>
            <person name="Zou P."/>
            <person name="Liu Y."/>
            <person name="Dai S."/>
            <person name="Zhou R."/>
        </authorList>
    </citation>
    <scope>NUCLEOTIDE SEQUENCE [LARGE SCALE GENOMIC DNA]</scope>
</reference>